<evidence type="ECO:0000313" key="2">
    <source>
        <dbReference type="EMBL" id="KPV53026.1"/>
    </source>
</evidence>
<sequence>MNYIRTTLLVLLAGVLAGCSLTARGPVPVQVTLSEMKIELSMTTFEVGVPYRFIVTNAGKVPHEMMLMPPSMDGKTMSTMPMTQLDTMALTHIHDSDLAPGANWMVEYTFTRQNAGTLEVACYLPGHYDAGMYRAISVE</sequence>
<dbReference type="Proteomes" id="UP000050509">
    <property type="component" value="Unassembled WGS sequence"/>
</dbReference>
<dbReference type="EMBL" id="LJCR01000362">
    <property type="protein sequence ID" value="KPV53026.1"/>
    <property type="molecule type" value="Genomic_DNA"/>
</dbReference>
<protein>
    <recommendedName>
        <fullName evidence="4">Blue (type 1) copper domain-containing protein</fullName>
    </recommendedName>
</protein>
<gene>
    <name evidence="2" type="ORF">SE17_12025</name>
</gene>
<dbReference type="SUPFAM" id="SSF49503">
    <property type="entry name" value="Cupredoxins"/>
    <property type="match status" value="1"/>
</dbReference>
<feature type="chain" id="PRO_5006156090" description="Blue (type 1) copper domain-containing protein" evidence="1">
    <location>
        <begin position="24"/>
        <end position="139"/>
    </location>
</feature>
<dbReference type="AlphaFoldDB" id="A0A0P9D581"/>
<dbReference type="Gene3D" id="2.60.40.420">
    <property type="entry name" value="Cupredoxins - blue copper proteins"/>
    <property type="match status" value="1"/>
</dbReference>
<name>A0A0P9D581_9CHLR</name>
<accession>A0A0P9D581</accession>
<organism evidence="2 3">
    <name type="scientific">Kouleothrix aurantiaca</name>
    <dbReference type="NCBI Taxonomy" id="186479"/>
    <lineage>
        <taxon>Bacteria</taxon>
        <taxon>Bacillati</taxon>
        <taxon>Chloroflexota</taxon>
        <taxon>Chloroflexia</taxon>
        <taxon>Chloroflexales</taxon>
        <taxon>Roseiflexineae</taxon>
        <taxon>Roseiflexaceae</taxon>
        <taxon>Kouleothrix</taxon>
    </lineage>
</organism>
<keyword evidence="1" id="KW-0732">Signal</keyword>
<evidence type="ECO:0008006" key="4">
    <source>
        <dbReference type="Google" id="ProtNLM"/>
    </source>
</evidence>
<keyword evidence="3" id="KW-1185">Reference proteome</keyword>
<proteinExistence type="predicted"/>
<dbReference type="PROSITE" id="PS51257">
    <property type="entry name" value="PROKAR_LIPOPROTEIN"/>
    <property type="match status" value="1"/>
</dbReference>
<feature type="signal peptide" evidence="1">
    <location>
        <begin position="1"/>
        <end position="23"/>
    </location>
</feature>
<dbReference type="InterPro" id="IPR008972">
    <property type="entry name" value="Cupredoxin"/>
</dbReference>
<evidence type="ECO:0000313" key="3">
    <source>
        <dbReference type="Proteomes" id="UP000050509"/>
    </source>
</evidence>
<comment type="caution">
    <text evidence="2">The sequence shown here is derived from an EMBL/GenBank/DDBJ whole genome shotgun (WGS) entry which is preliminary data.</text>
</comment>
<reference evidence="2 3" key="1">
    <citation type="submission" date="2015-09" db="EMBL/GenBank/DDBJ databases">
        <title>Draft genome sequence of Kouleothrix aurantiaca JCM 19913.</title>
        <authorList>
            <person name="Hemp J."/>
        </authorList>
    </citation>
    <scope>NUCLEOTIDE SEQUENCE [LARGE SCALE GENOMIC DNA]</scope>
    <source>
        <strain evidence="2 3">COM-B</strain>
    </source>
</reference>
<evidence type="ECO:0000256" key="1">
    <source>
        <dbReference type="SAM" id="SignalP"/>
    </source>
</evidence>